<comment type="caution">
    <text evidence="10">The sequence shown here is derived from an EMBL/GenBank/DDBJ whole genome shotgun (WGS) entry which is preliminary data.</text>
</comment>
<evidence type="ECO:0000256" key="8">
    <source>
        <dbReference type="SAM" id="MobiDB-lite"/>
    </source>
</evidence>
<dbReference type="GO" id="GO:0008270">
    <property type="term" value="F:zinc ion binding"/>
    <property type="evidence" value="ECO:0007669"/>
    <property type="project" value="UniProtKB-KW"/>
</dbReference>
<evidence type="ECO:0000256" key="4">
    <source>
        <dbReference type="ARBA" id="ARBA00022927"/>
    </source>
</evidence>
<keyword evidence="11" id="KW-1185">Reference proteome</keyword>
<dbReference type="InterPro" id="IPR045111">
    <property type="entry name" value="Vps41/Vps8"/>
</dbReference>
<dbReference type="InterPro" id="IPR001680">
    <property type="entry name" value="WD40_rpt"/>
</dbReference>
<dbReference type="Pfam" id="PF23556">
    <property type="entry name" value="TPR_Vps41"/>
    <property type="match status" value="1"/>
</dbReference>
<dbReference type="EMBL" id="CAJVCH010075301">
    <property type="protein sequence ID" value="CAG7720931.1"/>
    <property type="molecule type" value="Genomic_DNA"/>
</dbReference>
<keyword evidence="4" id="KW-0653">Protein transport</keyword>
<evidence type="ECO:0000256" key="1">
    <source>
        <dbReference type="ARBA" id="ARBA00022448"/>
    </source>
</evidence>
<proteinExistence type="predicted"/>
<dbReference type="Proteomes" id="UP000708208">
    <property type="component" value="Unassembled WGS sequence"/>
</dbReference>
<evidence type="ECO:0000313" key="11">
    <source>
        <dbReference type="Proteomes" id="UP000708208"/>
    </source>
</evidence>
<name>A0A8J2NPJ8_9HEXA</name>
<dbReference type="AlphaFoldDB" id="A0A8J2NPJ8"/>
<dbReference type="InterPro" id="IPR057780">
    <property type="entry name" value="Beta-prop_Vps41"/>
</dbReference>
<reference evidence="10" key="1">
    <citation type="submission" date="2021-06" db="EMBL/GenBank/DDBJ databases">
        <authorList>
            <person name="Hodson N. C."/>
            <person name="Mongue J. A."/>
            <person name="Jaron S. K."/>
        </authorList>
    </citation>
    <scope>NUCLEOTIDE SEQUENCE</scope>
</reference>
<protein>
    <recommendedName>
        <fullName evidence="9">RING-type domain-containing protein</fullName>
    </recommendedName>
</protein>
<gene>
    <name evidence="10" type="ORF">AFUS01_LOCUS10183</name>
</gene>
<keyword evidence="3" id="KW-0862">Zinc</keyword>
<keyword evidence="6" id="KW-0853">WD repeat</keyword>
<evidence type="ECO:0000256" key="7">
    <source>
        <dbReference type="PROSITE-ProRule" id="PRU01006"/>
    </source>
</evidence>
<feature type="domain" description="RING-type" evidence="9">
    <location>
        <begin position="844"/>
        <end position="888"/>
    </location>
</feature>
<sequence length="900" mass="104345">MKNSWKGNNPVTIPVRNCTQEMSLEDDDFDSKSMSIGDSVEDENSLETPEEEEEEDEKEPKLKFERISNDLKSILLKDSISCCAVHPKFLCIGSKRGNIYVLDHLGNSIALNPKKYFEAHKVSVNQISIDGAGDHIASCSDDGRICIYNLCDGECVLSLSLDRQIRSIVIDPYYWKGGLSRRFIIGDENTTLYERNIFSRLKSTVILDGGPISNIKWNDRFIAWTRHGEVRVYDSVERVTISRIPFTWPGPNPELTSLNHSCHIFWKDPYTIFIGWGDSVKVCQVKKQDVVKVEQEGARAYFVQISSMFTTDFWVCGISSFEQQDIVLFAKEKDESVTDIGDSRPKLHIVTAYSKNYSILCTDVLQVKEYQSCATTDYHLESLHDELLYFIVSPKDVILAKNRDHDDKIQWLIEHKKYDEALEFASSNPRSLKRHSFLQVGLAYLDHLMDTERFTEAGKLCFRVLGPKEHWDKWEEQVLKFGRLGQLRAIAPYLPRTESFRLPSYVYEMVLFDYLKTDQDAFHRLVRDWAPPPKLFNVTTIINAVLDHLVVFDKDNHFLLQALADLYSYQRKYGKALSMYLKLQDAHVFVLIQKHNLFDELKDNVVDLMMLKMEESLSLLMKYRDKVLPHEVVQKIQESPDNSYYLYMYLDALYKATGKDMPEEFHLHMVRLYATFGPDNLLQFLRSSDLYPMREAFIICKTNKLYQEMIFLLSRMGNALEALKLITDELKDIHQAIEFCKEHDDPDLWDYLIRVSEQKPECINILLCNIGTHVNPEILIRRIKNGMEIPGLRESLVKIMQDYSLQVALQEGCKNIVVNDCLVLFQKLVRTQLRGVYVEDDQECGTCHKKIIYKDFGWGEDIQVFYCKHVFHNACLSSFDYQNCVICNLPQKGAGLLEKL</sequence>
<evidence type="ECO:0000256" key="5">
    <source>
        <dbReference type="PROSITE-ProRule" id="PRU00175"/>
    </source>
</evidence>
<keyword evidence="2 5" id="KW-0863">Zinc-finger</keyword>
<evidence type="ECO:0000256" key="2">
    <source>
        <dbReference type="ARBA" id="ARBA00022771"/>
    </source>
</evidence>
<dbReference type="GO" id="GO:0030897">
    <property type="term" value="C:HOPS complex"/>
    <property type="evidence" value="ECO:0007669"/>
    <property type="project" value="TreeGrafter"/>
</dbReference>
<dbReference type="InterPro" id="IPR001841">
    <property type="entry name" value="Znf_RING"/>
</dbReference>
<dbReference type="PROSITE" id="PS50089">
    <property type="entry name" value="ZF_RING_2"/>
    <property type="match status" value="1"/>
</dbReference>
<evidence type="ECO:0000256" key="3">
    <source>
        <dbReference type="ARBA" id="ARBA00022833"/>
    </source>
</evidence>
<dbReference type="PANTHER" id="PTHR12616">
    <property type="entry name" value="VACUOLAR PROTEIN SORTING VPS41"/>
    <property type="match status" value="1"/>
</dbReference>
<dbReference type="InterPro" id="IPR000547">
    <property type="entry name" value="Clathrin_H-chain/VPS_repeat"/>
</dbReference>
<keyword evidence="2 5" id="KW-0479">Metal-binding</keyword>
<dbReference type="PROSITE" id="PS50082">
    <property type="entry name" value="WD_REPEATS_2"/>
    <property type="match status" value="1"/>
</dbReference>
<accession>A0A8J2NPJ8</accession>
<dbReference type="SMART" id="SM00299">
    <property type="entry name" value="CLH"/>
    <property type="match status" value="1"/>
</dbReference>
<dbReference type="GO" id="GO:0006623">
    <property type="term" value="P:protein targeting to vacuole"/>
    <property type="evidence" value="ECO:0007669"/>
    <property type="project" value="InterPro"/>
</dbReference>
<feature type="compositionally biased region" description="Polar residues" evidence="8">
    <location>
        <begin position="1"/>
        <end position="22"/>
    </location>
</feature>
<feature type="compositionally biased region" description="Acidic residues" evidence="8">
    <location>
        <begin position="39"/>
        <end position="57"/>
    </location>
</feature>
<evidence type="ECO:0000259" key="9">
    <source>
        <dbReference type="PROSITE" id="PS50089"/>
    </source>
</evidence>
<evidence type="ECO:0000313" key="10">
    <source>
        <dbReference type="EMBL" id="CAG7720931.1"/>
    </source>
</evidence>
<feature type="repeat" description="WD" evidence="6">
    <location>
        <begin position="117"/>
        <end position="158"/>
    </location>
</feature>
<dbReference type="PROSITE" id="PS50236">
    <property type="entry name" value="CHCR"/>
    <property type="match status" value="1"/>
</dbReference>
<evidence type="ECO:0000256" key="6">
    <source>
        <dbReference type="PROSITE-ProRule" id="PRU00221"/>
    </source>
</evidence>
<dbReference type="PANTHER" id="PTHR12616:SF1">
    <property type="entry name" value="VACUOLAR PROTEIN SORTING-ASSOCIATED PROTEIN 41 HOMOLOG"/>
    <property type="match status" value="1"/>
</dbReference>
<keyword evidence="1" id="KW-0813">Transport</keyword>
<feature type="region of interest" description="Disordered" evidence="8">
    <location>
        <begin position="1"/>
        <end position="61"/>
    </location>
</feature>
<dbReference type="GO" id="GO:0034058">
    <property type="term" value="P:endosomal vesicle fusion"/>
    <property type="evidence" value="ECO:0007669"/>
    <property type="project" value="TreeGrafter"/>
</dbReference>
<dbReference type="GO" id="GO:0016236">
    <property type="term" value="P:macroautophagy"/>
    <property type="evidence" value="ECO:0007669"/>
    <property type="project" value="TreeGrafter"/>
</dbReference>
<dbReference type="SMART" id="SM00320">
    <property type="entry name" value="WD40"/>
    <property type="match status" value="2"/>
</dbReference>
<dbReference type="Pfam" id="PF23411">
    <property type="entry name" value="Beta-prop_Vps41"/>
    <property type="match status" value="1"/>
</dbReference>
<dbReference type="OrthoDB" id="244107at2759"/>
<dbReference type="GO" id="GO:0009267">
    <property type="term" value="P:cellular response to starvation"/>
    <property type="evidence" value="ECO:0007669"/>
    <property type="project" value="TreeGrafter"/>
</dbReference>
<dbReference type="GO" id="GO:0005770">
    <property type="term" value="C:late endosome"/>
    <property type="evidence" value="ECO:0007669"/>
    <property type="project" value="TreeGrafter"/>
</dbReference>
<organism evidence="10 11">
    <name type="scientific">Allacma fusca</name>
    <dbReference type="NCBI Taxonomy" id="39272"/>
    <lineage>
        <taxon>Eukaryota</taxon>
        <taxon>Metazoa</taxon>
        <taxon>Ecdysozoa</taxon>
        <taxon>Arthropoda</taxon>
        <taxon>Hexapoda</taxon>
        <taxon>Collembola</taxon>
        <taxon>Symphypleona</taxon>
        <taxon>Sminthuridae</taxon>
        <taxon>Allacma</taxon>
    </lineage>
</organism>
<feature type="repeat" description="CHCR" evidence="7">
    <location>
        <begin position="620"/>
        <end position="765"/>
    </location>
</feature>